<dbReference type="EC" id="1.1.1.49" evidence="13"/>
<dbReference type="GO" id="GO:0005743">
    <property type="term" value="C:mitochondrial inner membrane"/>
    <property type="evidence" value="ECO:0007669"/>
    <property type="project" value="UniProtKB-SubCell"/>
</dbReference>
<dbReference type="InterPro" id="IPR022674">
    <property type="entry name" value="G6P_DH_NAD-bd"/>
</dbReference>
<evidence type="ECO:0000256" key="14">
    <source>
        <dbReference type="RuleBase" id="RU363000"/>
    </source>
</evidence>
<keyword evidence="6 14" id="KW-0999">Mitochondrion inner membrane</keyword>
<dbReference type="GO" id="GO:0005829">
    <property type="term" value="C:cytosol"/>
    <property type="evidence" value="ECO:0007669"/>
    <property type="project" value="TreeGrafter"/>
</dbReference>
<evidence type="ECO:0000256" key="2">
    <source>
        <dbReference type="ARBA" id="ARBA00009975"/>
    </source>
</evidence>
<proteinExistence type="inferred from homology"/>
<comment type="subunit">
    <text evidence="14">Component of the mitochondrial contact site and cristae organizing system (MICOS) complex.</text>
</comment>
<comment type="similarity">
    <text evidence="2 13">Belongs to the glucose-6-phosphate dehydrogenase family.</text>
</comment>
<evidence type="ECO:0000256" key="12">
    <source>
        <dbReference type="ARBA" id="ARBA00023277"/>
    </source>
</evidence>
<dbReference type="PANTHER" id="PTHR23429:SF0">
    <property type="entry name" value="GLUCOSE-6-PHOSPHATE 1-DEHYDROGENASE"/>
    <property type="match status" value="1"/>
</dbReference>
<gene>
    <name evidence="17" type="ORF">FB192DRAFT_1296725</name>
</gene>
<dbReference type="InterPro" id="IPR019796">
    <property type="entry name" value="G6P_DH_AS"/>
</dbReference>
<keyword evidence="5 14" id="KW-0812">Transmembrane</keyword>
<dbReference type="Gene3D" id="3.40.50.720">
    <property type="entry name" value="NAD(P)-binding Rossmann-like Domain"/>
    <property type="match status" value="1"/>
</dbReference>
<accession>A0A8H4F8W0</accession>
<keyword evidence="8 14" id="KW-1133">Transmembrane helix</keyword>
<evidence type="ECO:0000259" key="16">
    <source>
        <dbReference type="Pfam" id="PF02781"/>
    </source>
</evidence>
<sequence>MLRATKLCSNSGAVRSKLVHQQQRLVLKRLESTVASETVATAEKKSGSVLGKLVGLTLVLGSAYGGATYYALQDPKFRHQFVEYVPGAEQTLRFVRDVQKNDSFSMGSTEGWKQQLDDYANTAKSYGNKIQETTTDAIDYATDAYHTLTGQKEAPKLPSSAGSKISAAETVAAASASAKVAVNVNEKPSLIPVPPTTDTTTTMKLTSDKAATPAIVNVAIEKPEPIVVKAVRSNNNVVCELSQIVTELASILNQAGLSGLGRTIIKEAETKIEQLNHGFESLDAQEAAILKSLQALRAQGDQLEGSLEKYHVEAKQAIHQSHVDTAATIVAREAQLKNQFEQTRAEMKTSFAQQLAADLHAQQERLEKARADALVAQGQELQRRFVQEVKLLVEQERAGRLAKLDAIDKRFQALASYAVQNAQQLDTSRQHHVIHVTVDALADVLEQPRQQPFADELQALSHNAKQDALIQTVLSVVPQEVAQQGVNTMSELSTRFESVSDEIRQVALVPEDGGFGSHIISFVMSWLLFKKQGLVEGDDVESILSRTDYYLKRDNLEYATRELNQLTGWPKRLAHDWIQSARRHLEVKQALESFGTSAKLKKDVDNRMKGGVTIIVLGASGDLAKKKTFPALFALFQNKFLPDKTQIVGYARSKMDCAEFHKRVASHLKSDGPDNDQQIKDFLNICHYVEGQYDQEEYWKKLDTFVTELEDKQSLKKEQKNRIFYMALPPSVFVPVASGLRKYVYGKDATTTIVIEKPFGKDLESCNALLQDIKQLFKEEEVYRIDHYLGKELAKNIMSVRFANMIFSPLWTATHIDSVQITLKEPFGTEGRGGYFNEFGIIRDVMQNHLLQLMSLVAMERPISRDAEAIRDEKVKVLRCVKPIAVEDSLLGQYVKNGDKPGYLDDESVPKDSLCATFAALVLWVDNERWANVPFILKAGKAMDNAKVDIRIQFKKLPGSLFCNVPRNELVFRVQPGEAMYMKFNNKSPGFPDETMITELDLTYKNRYKNLKIPEAYETLILDVMRGDHSNFVRDDELGAAWRIFTPLLHHIENDKIKPEPYAYGSRGPAKLDDFVKKYGVERLKHENYQWPLQRLED</sequence>
<dbReference type="AlphaFoldDB" id="A0A8H4F8W0"/>
<comment type="pathway">
    <text evidence="1 13">Carbohydrate degradation; pentose phosphate pathway; D-ribulose 5-phosphate from D-glucose 6-phosphate (oxidative stage): step 1/3.</text>
</comment>
<organism evidence="17 18">
    <name type="scientific">Mucor circinelloides f. lusitanicus</name>
    <name type="common">Mucor racemosus var. lusitanicus</name>
    <dbReference type="NCBI Taxonomy" id="29924"/>
    <lineage>
        <taxon>Eukaryota</taxon>
        <taxon>Fungi</taxon>
        <taxon>Fungi incertae sedis</taxon>
        <taxon>Mucoromycota</taxon>
        <taxon>Mucoromycotina</taxon>
        <taxon>Mucoromycetes</taxon>
        <taxon>Mucorales</taxon>
        <taxon>Mucorineae</taxon>
        <taxon>Mucoraceae</taxon>
        <taxon>Mucor</taxon>
    </lineage>
</organism>
<evidence type="ECO:0000313" key="17">
    <source>
        <dbReference type="EMBL" id="KAF1807693.1"/>
    </source>
</evidence>
<dbReference type="NCBIfam" id="TIGR00871">
    <property type="entry name" value="zwf"/>
    <property type="match status" value="1"/>
</dbReference>
<comment type="function">
    <text evidence="13">Catalyzes the rate-limiting step of the oxidative pentose-phosphate pathway, which represents a route for the dissimilation of carbohydrates besides glycolysis.</text>
</comment>
<evidence type="ECO:0000256" key="9">
    <source>
        <dbReference type="ARBA" id="ARBA00023002"/>
    </source>
</evidence>
<dbReference type="InterPro" id="IPR022675">
    <property type="entry name" value="G6P_DH_C"/>
</dbReference>
<dbReference type="EMBL" id="JAAECE010000001">
    <property type="protein sequence ID" value="KAF1807693.1"/>
    <property type="molecule type" value="Genomic_DNA"/>
</dbReference>
<feature type="transmembrane region" description="Helical" evidence="14">
    <location>
        <begin position="53"/>
        <end position="72"/>
    </location>
</feature>
<comment type="subcellular location">
    <subcellularLocation>
        <location evidence="14">Mitochondrion inner membrane</location>
        <topology evidence="14">Single-pass membrane protein</topology>
    </subcellularLocation>
</comment>
<evidence type="ECO:0000313" key="18">
    <source>
        <dbReference type="Proteomes" id="UP000469890"/>
    </source>
</evidence>
<dbReference type="UniPathway" id="UPA00115">
    <property type="reaction ID" value="UER00408"/>
</dbReference>
<evidence type="ECO:0000256" key="3">
    <source>
        <dbReference type="ARBA" id="ARBA00010877"/>
    </source>
</evidence>
<dbReference type="Pfam" id="PF09731">
    <property type="entry name" value="Mitofilin"/>
    <property type="match status" value="1"/>
</dbReference>
<dbReference type="InterPro" id="IPR001282">
    <property type="entry name" value="G6P_DH"/>
</dbReference>
<protein>
    <recommendedName>
        <fullName evidence="13 14">Multifunctional fusion protein</fullName>
    </recommendedName>
    <domain>
        <recommendedName>
            <fullName evidence="13">Glucose-6-phosphate 1-dehydrogenase</fullName>
            <ecNumber evidence="13">1.1.1.49</ecNumber>
        </recommendedName>
    </domain>
    <domain>
        <recommendedName>
            <fullName evidence="14">MICOS complex subunit MIC60</fullName>
        </recommendedName>
        <alternativeName>
            <fullName evidence="14">Mitofilin</fullName>
        </alternativeName>
    </domain>
</protein>
<keyword evidence="4 13" id="KW-0313">Glucose metabolism</keyword>
<comment type="caution">
    <text evidence="17">The sequence shown here is derived from an EMBL/GenBank/DDBJ whole genome shotgun (WGS) entry which is preliminary data.</text>
</comment>
<dbReference type="GO" id="GO:0009051">
    <property type="term" value="P:pentose-phosphate shunt, oxidative branch"/>
    <property type="evidence" value="ECO:0007669"/>
    <property type="project" value="TreeGrafter"/>
</dbReference>
<comment type="similarity">
    <text evidence="3 14">Belongs to the MICOS complex subunit Mic60 family.</text>
</comment>
<dbReference type="GO" id="GO:0004345">
    <property type="term" value="F:glucose-6-phosphate dehydrogenase activity"/>
    <property type="evidence" value="ECO:0007669"/>
    <property type="project" value="UniProtKB-EC"/>
</dbReference>
<dbReference type="Gene3D" id="3.30.360.10">
    <property type="entry name" value="Dihydrodipicolinate Reductase, domain 2"/>
    <property type="match status" value="1"/>
</dbReference>
<dbReference type="Pfam" id="PF00479">
    <property type="entry name" value="G6PD_N"/>
    <property type="match status" value="1"/>
</dbReference>
<dbReference type="InterPro" id="IPR036291">
    <property type="entry name" value="NAD(P)-bd_dom_sf"/>
</dbReference>
<keyword evidence="7 13" id="KW-0521">NADP</keyword>
<evidence type="ECO:0000256" key="6">
    <source>
        <dbReference type="ARBA" id="ARBA00022792"/>
    </source>
</evidence>
<dbReference type="GO" id="GO:0006006">
    <property type="term" value="P:glucose metabolic process"/>
    <property type="evidence" value="ECO:0007669"/>
    <property type="project" value="UniProtKB-KW"/>
</dbReference>
<dbReference type="PROSITE" id="PS00069">
    <property type="entry name" value="G6P_DEHYDROGENASE"/>
    <property type="match status" value="1"/>
</dbReference>
<dbReference type="Proteomes" id="UP000469890">
    <property type="component" value="Unassembled WGS sequence"/>
</dbReference>
<evidence type="ECO:0000256" key="11">
    <source>
        <dbReference type="ARBA" id="ARBA00023136"/>
    </source>
</evidence>
<name>A0A8H4F8W0_MUCCL</name>
<comment type="function">
    <text evidence="14">Component of the MICOS complex, a large protein complex of the mitochondrial inner membrane that plays crucial roles in the maintenance of crista junctions, inner membrane architecture, and formation of contact sites to the outer membrane.</text>
</comment>
<dbReference type="HAMAP" id="MF_00966">
    <property type="entry name" value="G6PD"/>
    <property type="match status" value="1"/>
</dbReference>
<dbReference type="PRINTS" id="PR00079">
    <property type="entry name" value="G6PDHDRGNASE"/>
</dbReference>
<feature type="domain" description="Glucose-6-phosphate dehydrogenase C-terminal" evidence="16">
    <location>
        <begin position="798"/>
        <end position="1080"/>
    </location>
</feature>
<evidence type="ECO:0000256" key="5">
    <source>
        <dbReference type="ARBA" id="ARBA00022692"/>
    </source>
</evidence>
<evidence type="ECO:0000256" key="4">
    <source>
        <dbReference type="ARBA" id="ARBA00022526"/>
    </source>
</evidence>
<evidence type="ECO:0000256" key="7">
    <source>
        <dbReference type="ARBA" id="ARBA00022857"/>
    </source>
</evidence>
<dbReference type="InterPro" id="IPR019133">
    <property type="entry name" value="MIC60"/>
</dbReference>
<evidence type="ECO:0000259" key="15">
    <source>
        <dbReference type="Pfam" id="PF00479"/>
    </source>
</evidence>
<evidence type="ECO:0000256" key="13">
    <source>
        <dbReference type="RuleBase" id="RU362120"/>
    </source>
</evidence>
<keyword evidence="9 13" id="KW-0560">Oxidoreductase</keyword>
<evidence type="ECO:0000256" key="8">
    <source>
        <dbReference type="ARBA" id="ARBA00022989"/>
    </source>
</evidence>
<evidence type="ECO:0000256" key="10">
    <source>
        <dbReference type="ARBA" id="ARBA00023128"/>
    </source>
</evidence>
<keyword evidence="10 14" id="KW-0496">Mitochondrion</keyword>
<comment type="catalytic activity">
    <reaction evidence="13">
        <text>D-glucose 6-phosphate + NADP(+) = 6-phospho-D-glucono-1,5-lactone + NADPH + H(+)</text>
        <dbReference type="Rhea" id="RHEA:15841"/>
        <dbReference type="ChEBI" id="CHEBI:15378"/>
        <dbReference type="ChEBI" id="CHEBI:57783"/>
        <dbReference type="ChEBI" id="CHEBI:57955"/>
        <dbReference type="ChEBI" id="CHEBI:58349"/>
        <dbReference type="ChEBI" id="CHEBI:61548"/>
        <dbReference type="EC" id="1.1.1.49"/>
    </reaction>
</comment>
<dbReference type="SUPFAM" id="SSF55347">
    <property type="entry name" value="Glyceraldehyde-3-phosphate dehydrogenase-like, C-terminal domain"/>
    <property type="match status" value="1"/>
</dbReference>
<dbReference type="SUPFAM" id="SSF51735">
    <property type="entry name" value="NAD(P)-binding Rossmann-fold domains"/>
    <property type="match status" value="1"/>
</dbReference>
<keyword evidence="12 13" id="KW-0119">Carbohydrate metabolism</keyword>
<reference evidence="17 18" key="1">
    <citation type="submission" date="2019-09" db="EMBL/GenBank/DDBJ databases">
        <authorList>
            <consortium name="DOE Joint Genome Institute"/>
            <person name="Mondo S.J."/>
            <person name="Navarro-Mendoza M.I."/>
            <person name="Perez-Arques C."/>
            <person name="Panchal S."/>
            <person name="Nicolas F.E."/>
            <person name="Ganguly P."/>
            <person name="Pangilinan J."/>
            <person name="Grigoriev I."/>
            <person name="Heitman J."/>
            <person name="Sanya K."/>
            <person name="Garre V."/>
        </authorList>
    </citation>
    <scope>NUCLEOTIDE SEQUENCE [LARGE SCALE GENOMIC DNA]</scope>
    <source>
        <strain evidence="17 18">MU402</strain>
    </source>
</reference>
<dbReference type="PANTHER" id="PTHR23429">
    <property type="entry name" value="GLUCOSE-6-PHOSPHATE 1-DEHYDROGENASE G6PD"/>
    <property type="match status" value="1"/>
</dbReference>
<feature type="domain" description="Glucose-6-phosphate dehydrogenase NAD-binding" evidence="15">
    <location>
        <begin position="615"/>
        <end position="796"/>
    </location>
</feature>
<dbReference type="Pfam" id="PF02781">
    <property type="entry name" value="G6PD_C"/>
    <property type="match status" value="1"/>
</dbReference>
<keyword evidence="11 14" id="KW-0472">Membrane</keyword>
<evidence type="ECO:0000256" key="1">
    <source>
        <dbReference type="ARBA" id="ARBA00004937"/>
    </source>
</evidence>
<dbReference type="GO" id="GO:0050661">
    <property type="term" value="F:NADP binding"/>
    <property type="evidence" value="ECO:0007669"/>
    <property type="project" value="InterPro"/>
</dbReference>